<keyword evidence="8 12" id="KW-0862">Zinc</keyword>
<protein>
    <recommendedName>
        <fullName evidence="3">Nuclease SbcCD subunit C</fullName>
    </recommendedName>
</protein>
<keyword evidence="16" id="KW-1185">Reference proteome</keyword>
<evidence type="ECO:0000256" key="5">
    <source>
        <dbReference type="ARBA" id="ARBA00022741"/>
    </source>
</evidence>
<organism evidence="15 16">
    <name type="scientific">Caldicellulosiruptor morganii</name>
    <dbReference type="NCBI Taxonomy" id="1387555"/>
    <lineage>
        <taxon>Bacteria</taxon>
        <taxon>Bacillati</taxon>
        <taxon>Bacillota</taxon>
        <taxon>Bacillota incertae sedis</taxon>
        <taxon>Caldicellulosiruptorales</taxon>
        <taxon>Caldicellulosiruptoraceae</taxon>
        <taxon>Caldicellulosiruptor</taxon>
    </lineage>
</organism>
<dbReference type="Pfam" id="PF13476">
    <property type="entry name" value="AAA_23"/>
    <property type="match status" value="1"/>
</dbReference>
<dbReference type="SUPFAM" id="SSF75712">
    <property type="entry name" value="Rad50 coiled-coil Zn hook"/>
    <property type="match status" value="1"/>
</dbReference>
<feature type="coiled-coil region" evidence="13">
    <location>
        <begin position="218"/>
        <end position="297"/>
    </location>
</feature>
<evidence type="ECO:0000256" key="3">
    <source>
        <dbReference type="ARBA" id="ARBA00013368"/>
    </source>
</evidence>
<dbReference type="PROSITE" id="PS51131">
    <property type="entry name" value="ZN_HOOK"/>
    <property type="match status" value="1"/>
</dbReference>
<comment type="subunit">
    <text evidence="2">Heterodimer of SbcC and SbcD.</text>
</comment>
<keyword evidence="7" id="KW-0378">Hydrolase</keyword>
<feature type="coiled-coil region" evidence="13">
    <location>
        <begin position="445"/>
        <end position="528"/>
    </location>
</feature>
<dbReference type="RefSeq" id="WP_045169770.1">
    <property type="nucleotide sequence ID" value="NZ_CP113865.1"/>
</dbReference>
<dbReference type="InterPro" id="IPR027417">
    <property type="entry name" value="P-loop_NTPase"/>
</dbReference>
<keyword evidence="9" id="KW-0067">ATP-binding</keyword>
<sequence length="857" mass="99948">MKPLFLKIENFKSYGESQNEIDFSNIKVACIVGRNGNGKSSVAEAIAWALFGEFERLQTGKRGKISETEYINTNKDYMQVEFEFEMDGIIYRVVRRLDRRGKKYLSLFIKKNDVLIPITEANYTQTQNRLEKILGIDFNVFLHSAYLSQKRTEDFLLSSPENRREILAKILNLSIYDRINDLARERRKEKKVLLEIKAGEYEENIKIASEQDSIKNVISDLEQRSKEITAKLDIVKNDLNNLMNQKYQTEQVIKDIRRKKGEKDEYEKKLNEIRKKIESAKNELLRIENDLKNQHEITAKACEYEQLKSILDVLQKDYERYISLKNDIALIEKEKNSKEEQKKIFEKSVEEYRLKISGETAELSKYQQELESLKGEISGIEKDLEEIKNFKSQLDSKKEEAAKYEKALEVVESKLKELATSYRLIESNKGKCPVCLREIKGEEEKEHIKREIATQGKEYKEKKEKLGEELSKLKKDIEQLEQKVKQEDILRSKEKRLHGLFENLKAKIDQKYKNIESLQNSIKQSQEKIYTFDAEVIELTKKLQDLNNKLYQLNFDEANYKRVFQKAKELEVYLKLLKEIEIKKVKAENLKKNLNEYQNEALQLQKKLEEIEKDILQMSSNSPEEKLKEIQTSINGYEAKVKELEAKLSSTMKEMGIFEQRLEQAKQAEQKVTSLEKEIEELKKEIEIYDIIIDVTGPDGIKNEIIANTLPLIRDEANRLLKLLTDGAFSIDFKTQKETASGKTIETLQIEISDINGTRNYELFSGGELFRINFAIRIALAKVLLKRAGASIRMLILDEGFGSQDEEGKDHIIECLNQIKDQFDTILVITHIEDLMDAFDQRIVVKKDMEGSKIFIV</sequence>
<dbReference type="Proteomes" id="UP001164909">
    <property type="component" value="Chromosome"/>
</dbReference>
<dbReference type="InterPro" id="IPR013134">
    <property type="entry name" value="Zn_hook_RAD50"/>
</dbReference>
<keyword evidence="10 13" id="KW-0175">Coiled coil</keyword>
<dbReference type="Pfam" id="PF13558">
    <property type="entry name" value="SbcC_Walker_B"/>
    <property type="match status" value="1"/>
</dbReference>
<dbReference type="PANTHER" id="PTHR32114:SF2">
    <property type="entry name" value="ABC TRANSPORTER ABCH.3"/>
    <property type="match status" value="1"/>
</dbReference>
<dbReference type="SUPFAM" id="SSF52540">
    <property type="entry name" value="P-loop containing nucleoside triphosphate hydrolases"/>
    <property type="match status" value="2"/>
</dbReference>
<dbReference type="EMBL" id="CP113865">
    <property type="protein sequence ID" value="WAM33100.1"/>
    <property type="molecule type" value="Genomic_DNA"/>
</dbReference>
<gene>
    <name evidence="15" type="ORF">OTK00_001569</name>
</gene>
<feature type="coiled-coil region" evidence="13">
    <location>
        <begin position="570"/>
        <end position="692"/>
    </location>
</feature>
<evidence type="ECO:0000256" key="1">
    <source>
        <dbReference type="ARBA" id="ARBA00006930"/>
    </source>
</evidence>
<evidence type="ECO:0000259" key="14">
    <source>
        <dbReference type="PROSITE" id="PS51131"/>
    </source>
</evidence>
<evidence type="ECO:0000256" key="2">
    <source>
        <dbReference type="ARBA" id="ARBA00011322"/>
    </source>
</evidence>
<accession>A0ABY7BJV4</accession>
<keyword evidence="11" id="KW-0234">DNA repair</keyword>
<evidence type="ECO:0000256" key="8">
    <source>
        <dbReference type="ARBA" id="ARBA00022833"/>
    </source>
</evidence>
<evidence type="ECO:0000256" key="9">
    <source>
        <dbReference type="ARBA" id="ARBA00022840"/>
    </source>
</evidence>
<reference evidence="15" key="1">
    <citation type="submission" date="2022-12" db="EMBL/GenBank/DDBJ databases">
        <authorList>
            <person name="Bing R.G."/>
            <person name="Willard D.J."/>
            <person name="Manesh M.J.H."/>
            <person name="Laemthong T."/>
            <person name="Crosby J.R."/>
            <person name="Kelly R.M."/>
        </authorList>
    </citation>
    <scope>NUCLEOTIDE SEQUENCE</scope>
    <source>
        <strain evidence="15">DSM 8990</strain>
    </source>
</reference>
<dbReference type="Gene3D" id="1.10.287.510">
    <property type="entry name" value="Helix hairpin bin"/>
    <property type="match status" value="1"/>
</dbReference>
<dbReference type="PANTHER" id="PTHR32114">
    <property type="entry name" value="ABC TRANSPORTER ABCH.3"/>
    <property type="match status" value="1"/>
</dbReference>
<feature type="coiled-coil region" evidence="13">
    <location>
        <begin position="321"/>
        <end position="421"/>
    </location>
</feature>
<evidence type="ECO:0000256" key="12">
    <source>
        <dbReference type="PROSITE-ProRule" id="PRU00471"/>
    </source>
</evidence>
<feature type="binding site" evidence="12">
    <location>
        <position position="435"/>
    </location>
    <ligand>
        <name>Zn(2+)</name>
        <dbReference type="ChEBI" id="CHEBI:29105"/>
    </ligand>
</feature>
<evidence type="ECO:0000313" key="16">
    <source>
        <dbReference type="Proteomes" id="UP001164909"/>
    </source>
</evidence>
<feature type="domain" description="Zinc-hook" evidence="14">
    <location>
        <begin position="387"/>
        <end position="485"/>
    </location>
</feature>
<evidence type="ECO:0000256" key="4">
    <source>
        <dbReference type="ARBA" id="ARBA00022723"/>
    </source>
</evidence>
<evidence type="ECO:0000256" key="6">
    <source>
        <dbReference type="ARBA" id="ARBA00022763"/>
    </source>
</evidence>
<keyword evidence="4 12" id="KW-0479">Metal-binding</keyword>
<evidence type="ECO:0000313" key="15">
    <source>
        <dbReference type="EMBL" id="WAM33100.1"/>
    </source>
</evidence>
<evidence type="ECO:0000256" key="13">
    <source>
        <dbReference type="SAM" id="Coils"/>
    </source>
</evidence>
<name>A0ABY7BJV4_9FIRM</name>
<evidence type="ECO:0000256" key="7">
    <source>
        <dbReference type="ARBA" id="ARBA00022801"/>
    </source>
</evidence>
<comment type="similarity">
    <text evidence="1">Belongs to the SMC family. SbcC subfamily.</text>
</comment>
<proteinExistence type="inferred from homology"/>
<keyword evidence="5" id="KW-0547">Nucleotide-binding</keyword>
<evidence type="ECO:0000256" key="10">
    <source>
        <dbReference type="ARBA" id="ARBA00023054"/>
    </source>
</evidence>
<keyword evidence="6" id="KW-0227">DNA damage</keyword>
<dbReference type="InterPro" id="IPR038729">
    <property type="entry name" value="Rad50/SbcC_AAA"/>
</dbReference>
<feature type="binding site" evidence="12">
    <location>
        <position position="432"/>
    </location>
    <ligand>
        <name>Zn(2+)</name>
        <dbReference type="ChEBI" id="CHEBI:29105"/>
    </ligand>
</feature>
<evidence type="ECO:0000256" key="11">
    <source>
        <dbReference type="ARBA" id="ARBA00023204"/>
    </source>
</evidence>
<dbReference type="Gene3D" id="3.40.50.300">
    <property type="entry name" value="P-loop containing nucleotide triphosphate hydrolases"/>
    <property type="match status" value="2"/>
</dbReference>